<comment type="caution">
    <text evidence="2">The sequence shown here is derived from an EMBL/GenBank/DDBJ whole genome shotgun (WGS) entry which is preliminary data.</text>
</comment>
<gene>
    <name evidence="2" type="ORF">F4561_006119</name>
</gene>
<evidence type="ECO:0000313" key="3">
    <source>
        <dbReference type="Proteomes" id="UP000523007"/>
    </source>
</evidence>
<sequence length="780" mass="85938">MRDSRERREREEWYDADYGANATERIRDIRAERLIKGSVSTTSGSVTLGDNYRITNSVYLTAPSTGDGPSDAPFGPDEVDSLLCVRVATKGETELAWRLRTDDQIVLLKGRQDSGRRTAALCALADVGAPTKDRPLRQVQSSTPLGTLAERVDGGASGYLLDATGMGSLRECSTTDVAKLRSALREHDAHLVVLVDEDDELGAVRLHAVEHDPPDKHAVFERNLAWFLLPRDITTPARSGVDSAAAGRVPRLLEQVGTIPSVRSWRATFESPADASTLAHLLAEETERGAAVVADELDARVAGARIARLRAQAQGLLRGGSAAHSPVDQAYVIAGAVLDGCRLATVIDAAENLATRLQKAELPDGKWRRKTFARPLARRLRHVETQQGHIETQQGDAGSDADGAVDTIVTLRQPPLRNVLIDVVWQEYEAARRPLREWLVHLCEKSPKEFGDDALNVQIGVDLALSRLAQHDFEQIATEVLDPWARLSSPFAKEAQSPSERQREAWRVRHCPTVVAWVMEHLVVGGVQRTRALELLERWMRDRDQAPRHTAVLAFGTRIAQSEPDRVFTAIKDAFQRLDLDPMTRWGSPSYYVAAALEGAYDAGMRYRAVHLLTTQASTQGPVSTVAAVQALLRISSLDRSYGEAAPRGDQPDLLAWLDAPYLAPGDRPPSGSATPDIEELTGGIARLWAIALATREDKNLSRRAWNVLHDWDRVARSPETGSPGLRGRMNRILDHLRRAGPGLREQIENYEKVRDHIAAYRRTGSSGSDERRRGEDGTD</sequence>
<name>A0A7W7RNE4_9ACTN</name>
<evidence type="ECO:0000256" key="1">
    <source>
        <dbReference type="SAM" id="MobiDB-lite"/>
    </source>
</evidence>
<organism evidence="2 3">
    <name type="scientific">Lipingzhangella halophila</name>
    <dbReference type="NCBI Taxonomy" id="1783352"/>
    <lineage>
        <taxon>Bacteria</taxon>
        <taxon>Bacillati</taxon>
        <taxon>Actinomycetota</taxon>
        <taxon>Actinomycetes</taxon>
        <taxon>Streptosporangiales</taxon>
        <taxon>Nocardiopsidaceae</taxon>
        <taxon>Lipingzhangella</taxon>
    </lineage>
</organism>
<dbReference type="Proteomes" id="UP000523007">
    <property type="component" value="Unassembled WGS sequence"/>
</dbReference>
<feature type="compositionally biased region" description="Basic and acidic residues" evidence="1">
    <location>
        <begin position="769"/>
        <end position="780"/>
    </location>
</feature>
<proteinExistence type="predicted"/>
<keyword evidence="3" id="KW-1185">Reference proteome</keyword>
<evidence type="ECO:0000313" key="2">
    <source>
        <dbReference type="EMBL" id="MBB4935225.1"/>
    </source>
</evidence>
<reference evidence="2 3" key="1">
    <citation type="submission" date="2020-08" db="EMBL/GenBank/DDBJ databases">
        <title>Sequencing the genomes of 1000 actinobacteria strains.</title>
        <authorList>
            <person name="Klenk H.-P."/>
        </authorList>
    </citation>
    <scope>NUCLEOTIDE SEQUENCE [LARGE SCALE GENOMIC DNA]</scope>
    <source>
        <strain evidence="2 3">DSM 102030</strain>
    </source>
</reference>
<dbReference type="RefSeq" id="WP_184584982.1">
    <property type="nucleotide sequence ID" value="NZ_JACHJT010000002.1"/>
</dbReference>
<dbReference type="AlphaFoldDB" id="A0A7W7RNE4"/>
<dbReference type="EMBL" id="JACHJT010000002">
    <property type="protein sequence ID" value="MBB4935225.1"/>
    <property type="molecule type" value="Genomic_DNA"/>
</dbReference>
<feature type="region of interest" description="Disordered" evidence="1">
    <location>
        <begin position="760"/>
        <end position="780"/>
    </location>
</feature>
<protein>
    <submittedName>
        <fullName evidence="2">Uncharacterized protein</fullName>
    </submittedName>
</protein>
<accession>A0A7W7RNE4</accession>